<comment type="similarity">
    <text evidence="5">Belongs to the TRAFAC class myosin-kinesin ATPase superfamily. Kinesin family.</text>
</comment>
<proteinExistence type="inferred from homology"/>
<dbReference type="Proteomes" id="UP001642483">
    <property type="component" value="Unassembled WGS sequence"/>
</dbReference>
<dbReference type="Pfam" id="PF00225">
    <property type="entry name" value="Kinesin"/>
    <property type="match status" value="1"/>
</dbReference>
<feature type="compositionally biased region" description="Polar residues" evidence="6">
    <location>
        <begin position="689"/>
        <end position="704"/>
    </location>
</feature>
<dbReference type="Gene3D" id="3.40.850.10">
    <property type="entry name" value="Kinesin motor domain"/>
    <property type="match status" value="1"/>
</dbReference>
<feature type="compositionally biased region" description="Basic and acidic residues" evidence="6">
    <location>
        <begin position="715"/>
        <end position="726"/>
    </location>
</feature>
<feature type="compositionally biased region" description="Polar residues" evidence="6">
    <location>
        <begin position="593"/>
        <end position="615"/>
    </location>
</feature>
<dbReference type="PANTHER" id="PTHR21608:SF7">
    <property type="entry name" value="KINESIN-LIKE PROTEIN CG14535"/>
    <property type="match status" value="1"/>
</dbReference>
<evidence type="ECO:0000256" key="4">
    <source>
        <dbReference type="ARBA" id="ARBA00023212"/>
    </source>
</evidence>
<dbReference type="PRINTS" id="PR00380">
    <property type="entry name" value="KINESINHEAVY"/>
</dbReference>
<gene>
    <name evidence="8" type="ORF">CVLEPA_LOCUS26470</name>
</gene>
<keyword evidence="3 5" id="KW-0067">ATP-binding</keyword>
<feature type="compositionally biased region" description="Low complexity" evidence="6">
    <location>
        <begin position="1065"/>
        <end position="1082"/>
    </location>
</feature>
<feature type="region of interest" description="Disordered" evidence="6">
    <location>
        <begin position="1"/>
        <end position="50"/>
    </location>
</feature>
<dbReference type="SMART" id="SM00129">
    <property type="entry name" value="KISc"/>
    <property type="match status" value="1"/>
</dbReference>
<keyword evidence="9" id="KW-1185">Reference proteome</keyword>
<feature type="binding site" evidence="5">
    <location>
        <begin position="186"/>
        <end position="193"/>
    </location>
    <ligand>
        <name>ATP</name>
        <dbReference type="ChEBI" id="CHEBI:30616"/>
    </ligand>
</feature>
<keyword evidence="5" id="KW-0505">Motor protein</keyword>
<dbReference type="EMBL" id="CAWYQH010000130">
    <property type="protein sequence ID" value="CAK8693149.1"/>
    <property type="molecule type" value="Genomic_DNA"/>
</dbReference>
<evidence type="ECO:0000313" key="9">
    <source>
        <dbReference type="Proteomes" id="UP001642483"/>
    </source>
</evidence>
<accession>A0ABP0GR96</accession>
<feature type="region of interest" description="Disordered" evidence="6">
    <location>
        <begin position="571"/>
        <end position="728"/>
    </location>
</feature>
<feature type="compositionally biased region" description="Polar residues" evidence="6">
    <location>
        <begin position="623"/>
        <end position="634"/>
    </location>
</feature>
<dbReference type="PANTHER" id="PTHR21608">
    <property type="entry name" value="KINESIN-LIKE PROTEIN CG14535"/>
    <property type="match status" value="1"/>
</dbReference>
<feature type="compositionally biased region" description="Polar residues" evidence="6">
    <location>
        <begin position="1006"/>
        <end position="1020"/>
    </location>
</feature>
<evidence type="ECO:0000256" key="2">
    <source>
        <dbReference type="ARBA" id="ARBA00022741"/>
    </source>
</evidence>
<evidence type="ECO:0000256" key="6">
    <source>
        <dbReference type="SAM" id="MobiDB-lite"/>
    </source>
</evidence>
<feature type="compositionally biased region" description="Polar residues" evidence="6">
    <location>
        <begin position="468"/>
        <end position="478"/>
    </location>
</feature>
<feature type="compositionally biased region" description="Low complexity" evidence="6">
    <location>
        <begin position="1025"/>
        <end position="1035"/>
    </location>
</feature>
<feature type="region of interest" description="Disordered" evidence="6">
    <location>
        <begin position="439"/>
        <end position="478"/>
    </location>
</feature>
<keyword evidence="4" id="KW-0963">Cytoplasm</keyword>
<feature type="compositionally biased region" description="Polar residues" evidence="6">
    <location>
        <begin position="841"/>
        <end position="855"/>
    </location>
</feature>
<feature type="region of interest" description="Disordered" evidence="6">
    <location>
        <begin position="1060"/>
        <end position="1187"/>
    </location>
</feature>
<evidence type="ECO:0000313" key="8">
    <source>
        <dbReference type="EMBL" id="CAK8693149.1"/>
    </source>
</evidence>
<feature type="region of interest" description="Disordered" evidence="6">
    <location>
        <begin position="828"/>
        <end position="861"/>
    </location>
</feature>
<feature type="compositionally biased region" description="Basic and acidic residues" evidence="6">
    <location>
        <begin position="1132"/>
        <end position="1150"/>
    </location>
</feature>
<feature type="compositionally biased region" description="Basic and acidic residues" evidence="6">
    <location>
        <begin position="643"/>
        <end position="667"/>
    </location>
</feature>
<feature type="compositionally biased region" description="Polar residues" evidence="6">
    <location>
        <begin position="30"/>
        <end position="46"/>
    </location>
</feature>
<comment type="caution">
    <text evidence="8">The sequence shown here is derived from an EMBL/GenBank/DDBJ whole genome shotgun (WGS) entry which is preliminary data.</text>
</comment>
<evidence type="ECO:0000256" key="3">
    <source>
        <dbReference type="ARBA" id="ARBA00022840"/>
    </source>
</evidence>
<reference evidence="8 9" key="1">
    <citation type="submission" date="2024-02" db="EMBL/GenBank/DDBJ databases">
        <authorList>
            <person name="Daric V."/>
            <person name="Darras S."/>
        </authorList>
    </citation>
    <scope>NUCLEOTIDE SEQUENCE [LARGE SCALE GENOMIC DNA]</scope>
</reference>
<feature type="region of interest" description="Disordered" evidence="6">
    <location>
        <begin position="921"/>
        <end position="990"/>
    </location>
</feature>
<feature type="region of interest" description="Disordered" evidence="6">
    <location>
        <begin position="500"/>
        <end position="520"/>
    </location>
</feature>
<feature type="domain" description="Kinesin motor" evidence="7">
    <location>
        <begin position="96"/>
        <end position="431"/>
    </location>
</feature>
<feature type="region of interest" description="Disordered" evidence="6">
    <location>
        <begin position="1006"/>
        <end position="1038"/>
    </location>
</feature>
<organism evidence="8 9">
    <name type="scientific">Clavelina lepadiformis</name>
    <name type="common">Light-bulb sea squirt</name>
    <name type="synonym">Ascidia lepadiformis</name>
    <dbReference type="NCBI Taxonomy" id="159417"/>
    <lineage>
        <taxon>Eukaryota</taxon>
        <taxon>Metazoa</taxon>
        <taxon>Chordata</taxon>
        <taxon>Tunicata</taxon>
        <taxon>Ascidiacea</taxon>
        <taxon>Aplousobranchia</taxon>
        <taxon>Clavelinidae</taxon>
        <taxon>Clavelina</taxon>
    </lineage>
</organism>
<evidence type="ECO:0000256" key="5">
    <source>
        <dbReference type="PROSITE-ProRule" id="PRU00283"/>
    </source>
</evidence>
<dbReference type="PROSITE" id="PS50067">
    <property type="entry name" value="KINESIN_MOTOR_2"/>
    <property type="match status" value="1"/>
</dbReference>
<evidence type="ECO:0000256" key="1">
    <source>
        <dbReference type="ARBA" id="ARBA00004245"/>
    </source>
</evidence>
<comment type="subcellular location">
    <subcellularLocation>
        <location evidence="1">Cytoplasm</location>
        <location evidence="1">Cytoskeleton</location>
    </subcellularLocation>
</comment>
<keyword evidence="2 5" id="KW-0547">Nucleotide-binding</keyword>
<dbReference type="SUPFAM" id="SSF52540">
    <property type="entry name" value="P-loop containing nucleoside triphosphate hydrolases"/>
    <property type="match status" value="1"/>
</dbReference>
<feature type="compositionally biased region" description="Basic and acidic residues" evidence="6">
    <location>
        <begin position="954"/>
        <end position="981"/>
    </location>
</feature>
<feature type="region of interest" description="Disordered" evidence="6">
    <location>
        <begin position="1203"/>
        <end position="1225"/>
    </location>
</feature>
<feature type="compositionally biased region" description="Basic residues" evidence="6">
    <location>
        <begin position="1168"/>
        <end position="1180"/>
    </location>
</feature>
<feature type="compositionally biased region" description="Polar residues" evidence="6">
    <location>
        <begin position="925"/>
        <end position="937"/>
    </location>
</feature>
<protein>
    <recommendedName>
        <fullName evidence="7">Kinesin motor domain-containing protein</fullName>
    </recommendedName>
</protein>
<evidence type="ECO:0000259" key="7">
    <source>
        <dbReference type="PROSITE" id="PS50067"/>
    </source>
</evidence>
<dbReference type="InterPro" id="IPR036961">
    <property type="entry name" value="Kinesin_motor_dom_sf"/>
</dbReference>
<dbReference type="InterPro" id="IPR027417">
    <property type="entry name" value="P-loop_NTPase"/>
</dbReference>
<dbReference type="InterPro" id="IPR001752">
    <property type="entry name" value="Kinesin_motor_dom"/>
</dbReference>
<name>A0ABP0GR96_CLALP</name>
<keyword evidence="4" id="KW-0206">Cytoskeleton</keyword>
<dbReference type="InterPro" id="IPR027640">
    <property type="entry name" value="Kinesin-like_fam"/>
</dbReference>
<sequence length="1277" mass="142170">MLAKTKENIRPNGNFFGGGNIPVRAGRKQPMTSYKQSCVTSKSQGNGERLRQQRKFPTNYRDLIRKHPPALPAALMKIVSSGEENLRKKEKPGTGKVKIMLRLSRDRSEVTSSAQEFLRVEDNRKNVSVFVPDDQSNGSKSLAPKVYAFDSVFTEDTTQTEICATSLHDVIQGVLQGADGTVLGYGQANLGKTYVLMGKDKSRDDIGLIPCAISWLYRCLGGDHEETPVSVKVSAVEVYGRTERLRDLLVGYNEDRASLPGLYFSKDPLLGTQLTNLSEIKAGSADRAAYLLDAALAARSCSGSRNTADARRHSHMIFTLHLYHQKQDLNGETATSLSRLNFVDLGSCEKTLIKTTNSLALSLSSLGHVIMAIVNNSKHVPFKESKLTCLLRESLGNVNCRVIMLAHVSRDVTRYSDTLSTIQMASRIHRVWKRRWKSSTNDHGRQLSGATRMKTKHLHHKSRDDESMGSSSGMELTSGSELSCDTVVYVNTNGVAISDRELTDNEGPPESVPIRIPPMIAENSPPGTEEMVYNIAQARVHKLVPVRAESNNESGQFGSNTENLTQIAGETPESSLKEESLPPGEQKHRSRLPQKSSTRISTKKIQTVGTEATGTGASGRIPSRTTPTDNTKLGHSTAGIRAKKPEQRNERTDAIGRRNPQRMEKFSSQKIPAKSPRLNAMKCNKVNDKSQNSSGVTKPTNPSQKRGKVANDGGPTKRGDKTERNSTKRVQFGCIPTKINKQTTIAAMPRHNYENILNTNRSKEQVIRNEKQERLLRKPKYNRTSDVEQDQVSIPSVQRFTENIKNSENVQIKTRRYENVVIMSDYPTADDVRPEPLGCDNESQGRYTSSQNSCSDLDENSEKFRPDSLFVNVDEDDWSLYDDDDDDAVQVNFYCLTFTSKNPLIPLSKMKFRQEVTKNKMRMSSDLTPTSEASQDQNNEEKENDFDPQPAQDCDVKDSPMDVRWAWREDVPGMGRERDPDVENEDFDSPKIEEMHKIGLVGEAEQSISDQEPQNDSGNEIHNESSSSKLSSASSQAIDDYSVTREVCLYDSNSLEMSYVSTKQSLNSSVGSPSRSSSSSQSPNRRGVIKDSEVRRRTSRPIVMSKSTSREGARLTLVKRNSSGAPKLELLITKEKEPNPLRETMEDRGVDSGIRLKSRQTSAEENRKKSRWLGLRRKKSASGTGHVTKQSLVGKLFATKSDSTATSGGLLENGDNFSHDASDRRHNDLTLNNAKRKHLRFSSDVTIEQNAKLQQSKEGAVKVTKFGFSRKTKAKER</sequence>